<evidence type="ECO:0000313" key="2">
    <source>
        <dbReference type="Proteomes" id="UP000002313"/>
    </source>
</evidence>
<dbReference type="KEGG" id="ein:Eint_080370"/>
<dbReference type="Proteomes" id="UP000002313">
    <property type="component" value="Chromosome VIII"/>
</dbReference>
<dbReference type="OrthoDB" id="2191220at2759"/>
<protein>
    <submittedName>
        <fullName evidence="1">Uncharacterized protein</fullName>
    </submittedName>
</protein>
<sequence>MNRKRTEGVERQKRYNEKEIVKKFLVSEKGIAFLVDHTNRTSSEEDVRLNEKLIRKEVDNLIDYYFAWIHGLPVRKSMNMNRYEFIKYLEEFCMKNDVSNLFEFLFI</sequence>
<keyword evidence="2" id="KW-1185">Reference proteome</keyword>
<dbReference type="HOGENOM" id="CLU_165614_0_0_1"/>
<gene>
    <name evidence="1" type="ORF">Eint_080370</name>
</gene>
<name>E0S8H9_ENCIT</name>
<dbReference type="EMBL" id="CP001949">
    <property type="protein sequence ID" value="ADM11973.2"/>
    <property type="molecule type" value="Genomic_DNA"/>
</dbReference>
<reference evidence="1 2" key="2">
    <citation type="journal article" date="2012" name="Proc. Natl. Acad. Sci. U.S.A.">
        <title>Gain and loss of multiple functionally related, horizontally transferred genes in the reduced genomes of two microsporidian parasites.</title>
        <authorList>
            <person name="Pombert J.-F."/>
            <person name="Selman M."/>
            <person name="Burki F."/>
            <person name="Bardell F.T."/>
            <person name="Farinelli L."/>
            <person name="Solter L.F."/>
            <person name="Whitman D.W."/>
            <person name="Weiss L.M."/>
            <person name="Corradi N."/>
            <person name="Keeling P.J."/>
        </authorList>
    </citation>
    <scope>NUCLEOTIDE SEQUENCE [LARGE SCALE GENOMIC DNA]</scope>
    <source>
        <strain evidence="1 2">ATCC 50506</strain>
    </source>
</reference>
<evidence type="ECO:0000313" key="1">
    <source>
        <dbReference type="EMBL" id="ADM11973.2"/>
    </source>
</evidence>
<proteinExistence type="predicted"/>
<dbReference type="AlphaFoldDB" id="E0S8H9"/>
<dbReference type="VEuPathDB" id="MicrosporidiaDB:Eint_080370"/>
<dbReference type="RefSeq" id="XP_003073333.2">
    <property type="nucleotide sequence ID" value="XM_003073287.2"/>
</dbReference>
<organism evidence="1 2">
    <name type="scientific">Encephalitozoon intestinalis (strain ATCC 50506)</name>
    <name type="common">Microsporidian parasite</name>
    <name type="synonym">Septata intestinalis</name>
    <dbReference type="NCBI Taxonomy" id="876142"/>
    <lineage>
        <taxon>Eukaryota</taxon>
        <taxon>Fungi</taxon>
        <taxon>Fungi incertae sedis</taxon>
        <taxon>Microsporidia</taxon>
        <taxon>Unikaryonidae</taxon>
        <taxon>Encephalitozoon</taxon>
    </lineage>
</organism>
<accession>E0S8H9</accession>
<dbReference type="GeneID" id="9698157"/>
<reference evidence="1 2" key="1">
    <citation type="journal article" date="2010" name="Nat. Commun.">
        <title>The complete sequence of the smallest known nuclear genome from the microsporidian Encephalitozoon intestinalis.</title>
        <authorList>
            <person name="Corradi N."/>
            <person name="Pombert J.-F."/>
            <person name="Farinelli L."/>
            <person name="Didier E.S."/>
            <person name="Keeling P.J."/>
        </authorList>
    </citation>
    <scope>NUCLEOTIDE SEQUENCE [LARGE SCALE GENOMIC DNA]</scope>
    <source>
        <strain evidence="1 2">ATCC 50506</strain>
    </source>
</reference>